<proteinExistence type="predicted"/>
<evidence type="ECO:0000313" key="4">
    <source>
        <dbReference type="Proteomes" id="UP000193409"/>
    </source>
</evidence>
<evidence type="ECO:0000256" key="2">
    <source>
        <dbReference type="SAM" id="SignalP"/>
    </source>
</evidence>
<reference evidence="3 4" key="1">
    <citation type="submission" date="2017-03" db="EMBL/GenBank/DDBJ databases">
        <authorList>
            <person name="Afonso C.L."/>
            <person name="Miller P.J."/>
            <person name="Scott M.A."/>
            <person name="Spackman E."/>
            <person name="Goraichik I."/>
            <person name="Dimitrov K.M."/>
            <person name="Suarez D.L."/>
            <person name="Swayne D.E."/>
        </authorList>
    </citation>
    <scope>NUCLEOTIDE SEQUENCE [LARGE SCALE GENOMIC DNA]</scope>
    <source>
        <strain evidence="3 4">CECT 7680</strain>
    </source>
</reference>
<evidence type="ECO:0000313" key="3">
    <source>
        <dbReference type="EMBL" id="SLN67271.1"/>
    </source>
</evidence>
<organism evidence="3 4">
    <name type="scientific">Pseudoruegeria aquimaris</name>
    <dbReference type="NCBI Taxonomy" id="393663"/>
    <lineage>
        <taxon>Bacteria</taxon>
        <taxon>Pseudomonadati</taxon>
        <taxon>Pseudomonadota</taxon>
        <taxon>Alphaproteobacteria</taxon>
        <taxon>Rhodobacterales</taxon>
        <taxon>Roseobacteraceae</taxon>
        <taxon>Pseudoruegeria</taxon>
    </lineage>
</organism>
<keyword evidence="4" id="KW-1185">Reference proteome</keyword>
<accession>A0A1Y5TM48</accession>
<dbReference type="AlphaFoldDB" id="A0A1Y5TM48"/>
<dbReference type="EMBL" id="FWFQ01000043">
    <property type="protein sequence ID" value="SLN67271.1"/>
    <property type="molecule type" value="Genomic_DNA"/>
</dbReference>
<feature type="region of interest" description="Disordered" evidence="1">
    <location>
        <begin position="54"/>
        <end position="86"/>
    </location>
</feature>
<protein>
    <submittedName>
        <fullName evidence="3">Uncharacterized protein</fullName>
    </submittedName>
</protein>
<dbReference type="Proteomes" id="UP000193409">
    <property type="component" value="Unassembled WGS sequence"/>
</dbReference>
<evidence type="ECO:0000256" key="1">
    <source>
        <dbReference type="SAM" id="MobiDB-lite"/>
    </source>
</evidence>
<dbReference type="RefSeq" id="WP_085870027.1">
    <property type="nucleotide sequence ID" value="NZ_FWFQ01000043.1"/>
</dbReference>
<sequence length="157" mass="17819">MNKIFITLIAIATLIVTSFNATQARAADSDDIAKILLGATALFVIGSAISEANEAPRRKVERPGPSAHPYTPYRDQPRWKPGKGAAKLPGRCLQTFRGKDGTYRGYSRWCLRQNYRYEAQLPRKCLNKVHTFKDGKRNVYEPSCLRRHGFWHQAARN</sequence>
<feature type="signal peptide" evidence="2">
    <location>
        <begin position="1"/>
        <end position="26"/>
    </location>
</feature>
<keyword evidence="2" id="KW-0732">Signal</keyword>
<gene>
    <name evidence="3" type="ORF">PSA7680_03549</name>
</gene>
<feature type="chain" id="PRO_5012215702" evidence="2">
    <location>
        <begin position="27"/>
        <end position="157"/>
    </location>
</feature>
<name>A0A1Y5TM48_9RHOB</name>
<dbReference type="OrthoDB" id="7876829at2"/>